<name>A0A061BKI9_BABBI</name>
<proteinExistence type="predicted"/>
<keyword evidence="2" id="KW-0812">Transmembrane</keyword>
<keyword evidence="2" id="KW-0472">Membrane</keyword>
<feature type="transmembrane region" description="Helical" evidence="2">
    <location>
        <begin position="1716"/>
        <end position="1739"/>
    </location>
</feature>
<dbReference type="KEGG" id="bbig:BBBOND_0006470"/>
<dbReference type="GeneID" id="24562202"/>
<evidence type="ECO:0000313" key="3">
    <source>
        <dbReference type="EMBL" id="CDR71985.1"/>
    </source>
</evidence>
<evidence type="ECO:0008006" key="4">
    <source>
        <dbReference type="Google" id="ProtNLM"/>
    </source>
</evidence>
<reference evidence="3" key="2">
    <citation type="submission" date="2014-06" db="EMBL/GenBank/DDBJ databases">
        <authorList>
            <person name="Aslett M."/>
            <person name="De Silva Nishadi"/>
        </authorList>
    </citation>
    <scope>NUCLEOTIDE SEQUENCE</scope>
    <source>
        <strain evidence="3">Bond</strain>
    </source>
</reference>
<evidence type="ECO:0000256" key="1">
    <source>
        <dbReference type="SAM" id="Coils"/>
    </source>
</evidence>
<dbReference type="VEuPathDB" id="PiroplasmaDB:BBBOND_0006470"/>
<dbReference type="RefSeq" id="XP_012770926.1">
    <property type="nucleotide sequence ID" value="XM_012915472.1"/>
</dbReference>
<evidence type="ECO:0000256" key="2">
    <source>
        <dbReference type="SAM" id="Phobius"/>
    </source>
</evidence>
<gene>
    <name evidence="3" type="ORF">BBBOND_0006470</name>
</gene>
<sequence>MGFLSGVLSNIKEHLGQHKNTLNDAIDTLNTNKHRGKKGFNEAIGSVVAGVGRYNKAVEQSNNEVKNPIDELLKFTKHDGKLIRDLKSVQVDNIQENKEAEHVEKMHRAVNESLDECRQQADKFIQSLDGQTENINNLNPKLRDTVNNVVACIKHERERLSKLAEKESADLEALKTGNKTKLDELKGVMNREIDRQIKVIVRKLRELVQLILDELVKVHDKLVDFAKSLDAWMKNSNRILDLAAANTKKVLDEVDGKATPNNKADLQQAIKKVGMDFKEKASELDKWKKAGTEAVRLAKEKCTEIVGKLNGQEGEKTPGTKGGVKDAADTLRAKADELREKAYKAKEQVTEWVRQAIGAVGVMDRALKDELGTVRNQIKTRLQAYVEQKLSHQIRKALEGMTDIIAKDDNGGLLGSIVQGVKGNVSGIETKLATAAKEMITKMMDEPKGAVHQYIDWYVDQNKETHNQLQTKGIEKVKRSINDYLPNVIQQAMSHAAEASSLKSAVNLDNLSENLRTFAQQIVKSIGTIRAADLVKQIEGDLKSNSVLEDRSSTTNHNLEYALEIVVAAVSAMSTNFAMQLRSLIESSSISNLQSAMEKVKGLGGSLQTALITPGSSTLGTQFDDSITEILKGQLPGMSGTVDVHSASALLTYRTHVNTSSGNPEGHVPTAINKIQSQGLSTLTDVVAADGDERTIGTQTFNRLRATVDSSLDQFTSGVKNLVKKENTGTDRDSIDAYLEELNKMLSNTDQFTLTADEMSSHNSLKGLALITSQLEGLMTSSVDSLNRELSYLCSAIRRDGGTLKDQLENLRTEKVEKELKAIKTNIEHLIEGELKNAIDGTYKFLNTQADTAGRQIIGQLHDFVNKQTDNTLCAVNRQAQKNFITSIRDLLTAFAKKAEKELMPLPQAITNDLDKGHKGFMKTFDSKFVKRFEAIKDVSTKFSPPQNSPLSQAAETLHRAFRRLFLNLANQEDFIPDKQKIMPWQSAFVTLLDGLKASEYFDPKFHSNLEILKLKVNEFDPHVFGEGNAPLILNALRDGLTPMITELDRAYISVYDTETWDAYYQKNYARIFFTVITTLFHDLTHLIDRCQFSWFSKEINSITLLGSLLNKCGYEVATNDKECNGELRNSSGMQGQHIIRNLAKVIGGANDNEHLQQCRDDKESEDAQDKKQLPKTKFNVKDILACLARHLEKYNDLRHSVAPRKASSPCSVYEMLIWLTGLPYTRVHSDMVSVTISALFEDRKKHRTEIADGIELTAVATQAMSLNAYPTSIRYENVTSAITQICTSSYDILTTVLGTGDAATHYASQYCDNTFNLHYPSDAAACLDMFLDILRRVLPPLRFLHSQCTLEAKYAGWSHCQYGKEIPTTKSHCNERPADKATCQANNKVNCQPTSPLMSCLNDCLPGQLPHQLASIGCNYKCMTCPATSKVGMPCLTPFGFRAFSGSTKTGKHLCEMLGKFLSIADLTSLLCLLPKPPSSLPEHYQFAVSLVRRWNETGKVATIKDAFVKSINGQTIHLHDAPNDFTDALCNAYGDARTNHKANNPENHTADISSLSMRTSCSDKNHCAPYLQSLYQDTYYYFAEQHANLYLSWAIYLPWTLHRYLKALLAAFQQIICKDWGCGRCMHPDSCKPGSHGSYKSPCQCKSIVTCKGVSATLYQYGFTFADAPVLYTFNTRKKCHNFVQQLQKVIESSYFSDLFKHCDNFLFTIRQPFIWTTVALWSLSLFYLICVMVGRLDVLHIRSHLRTPSSHKITAQSLLAAAQVGRLAKISYLQP</sequence>
<keyword evidence="1" id="KW-0175">Coiled coil</keyword>
<reference evidence="3" key="1">
    <citation type="journal article" date="2014" name="Nucleic Acids Res.">
        <title>The evolutionary dynamics of variant antigen genes in Babesia reveal a history of genomic innovation underlying host-parasite interaction.</title>
        <authorList>
            <person name="Jackson A.P."/>
            <person name="Otto T.D."/>
            <person name="Darby A."/>
            <person name="Ramaprasad A."/>
            <person name="Xia D."/>
            <person name="Echaide I.E."/>
            <person name="Farber M."/>
            <person name="Gahlot S."/>
            <person name="Gamble J."/>
            <person name="Gupta D."/>
            <person name="Gupta Y."/>
            <person name="Jackson L."/>
            <person name="Malandrin L."/>
            <person name="Malas T.B."/>
            <person name="Moussa E."/>
            <person name="Nair M."/>
            <person name="Reid AJ."/>
            <person name="Sanders M."/>
            <person name="Sharma J."/>
            <person name="Tracey A."/>
            <person name="Quail M.A."/>
            <person name="Weir W."/>
            <person name="Wastling J.M."/>
            <person name="Hall N."/>
            <person name="Willadsen P."/>
            <person name="Lingelbach K."/>
            <person name="Shiels B."/>
            <person name="Tait A."/>
            <person name="Berriman M."/>
            <person name="Allred D.R."/>
            <person name="Pain A."/>
        </authorList>
    </citation>
    <scope>NUCLEOTIDE SEQUENCE</scope>
    <source>
        <strain evidence="3">Bond</strain>
    </source>
</reference>
<dbReference type="EMBL" id="LK055277">
    <property type="protein sequence ID" value="CDR71985.1"/>
    <property type="molecule type" value="Genomic_DNA"/>
</dbReference>
<keyword evidence="2" id="KW-1133">Transmembrane helix</keyword>
<accession>A0A061BKI9</accession>
<feature type="coiled-coil region" evidence="1">
    <location>
        <begin position="328"/>
        <end position="355"/>
    </location>
</feature>
<protein>
    <recommendedName>
        <fullName evidence="4">C3H1-type domain-containing protein</fullName>
    </recommendedName>
</protein>
<organism evidence="3">
    <name type="scientific">Babesia bigemina</name>
    <dbReference type="NCBI Taxonomy" id="5866"/>
    <lineage>
        <taxon>Eukaryota</taxon>
        <taxon>Sar</taxon>
        <taxon>Alveolata</taxon>
        <taxon>Apicomplexa</taxon>
        <taxon>Aconoidasida</taxon>
        <taxon>Piroplasmida</taxon>
        <taxon>Babesiidae</taxon>
        <taxon>Babesia</taxon>
    </lineage>
</organism>